<dbReference type="GO" id="GO:0051258">
    <property type="term" value="P:protein polymerization"/>
    <property type="evidence" value="ECO:0007669"/>
    <property type="project" value="UniProtKB-UniRule"/>
</dbReference>
<evidence type="ECO:0000256" key="1">
    <source>
        <dbReference type="ARBA" id="ARBA00009690"/>
    </source>
</evidence>
<comment type="function">
    <text evidence="8">Essential cell division protein that forms a contractile ring structure (Z ring) at the future cell division site. The regulation of the ring assembly controls the timing and the location of cell division. One of the functions of the FtsZ ring is to recruit other cell division proteins to the septum to produce a new cell wall between the dividing cells. Binds GTP and shows GTPase activity.</text>
</comment>
<evidence type="ECO:0000256" key="2">
    <source>
        <dbReference type="ARBA" id="ARBA00022490"/>
    </source>
</evidence>
<feature type="binding site" evidence="8">
    <location>
        <position position="144"/>
    </location>
    <ligand>
        <name>GTP</name>
        <dbReference type="ChEBI" id="CHEBI:37565"/>
    </ligand>
</feature>
<keyword evidence="5 8" id="KW-0342">GTP-binding</keyword>
<sequence length="419" mass="44064">MTFEFEESGSQNARMKVVGVGGGGGNAVNRMIEEHLEGVEFISVNTDAQALMNSKADVKIQIGKKLTRGLGAGARPEIGRQAIEENREDTKRVLGNADLVFITCGMGGGTGTGAAPVVCQLAREAGALTVGIVTRPFLFEGRKRMRQAEEGINEMRKHVDTMIIVPNERLLAVVGKGIPFHEALKKADEVLLHATQGISVLISETGMVNVDFADVRTVMQNGGSALMGTGIGRGENRATEAAQQAIASPLLDNVSISGATGVLVNITGGEDLTLGEVHQINDIVHDAVGDDAEIIFGAVHEPAMMGEIRVTVIATGFDRYLQGTQPTVAAPAVTNSPYAPSPRAAAAPHSDVQTGGAKAPSVLPFPTGTRPAARPPVPPARPAWEGVPPRAPRVPPTTTSSSPELDDMEIPTFIRRQMD</sequence>
<dbReference type="InterPro" id="IPR000158">
    <property type="entry name" value="Cell_div_FtsZ"/>
</dbReference>
<dbReference type="SUPFAM" id="SSF52490">
    <property type="entry name" value="Tubulin nucleotide-binding domain-like"/>
    <property type="match status" value="1"/>
</dbReference>
<dbReference type="SUPFAM" id="SSF55307">
    <property type="entry name" value="Tubulin C-terminal domain-like"/>
    <property type="match status" value="1"/>
</dbReference>
<dbReference type="SMART" id="SM00865">
    <property type="entry name" value="Tubulin_C"/>
    <property type="match status" value="1"/>
</dbReference>
<evidence type="ECO:0000256" key="5">
    <source>
        <dbReference type="ARBA" id="ARBA00023134"/>
    </source>
</evidence>
<evidence type="ECO:0000256" key="7">
    <source>
        <dbReference type="ARBA" id="ARBA00023306"/>
    </source>
</evidence>
<dbReference type="SMART" id="SM00864">
    <property type="entry name" value="Tubulin"/>
    <property type="match status" value="1"/>
</dbReference>
<comment type="subcellular location">
    <subcellularLocation>
        <location evidence="8">Cytoplasm</location>
    </subcellularLocation>
    <text evidence="8">Assembles at midcell at the inner surface of the cytoplasmic membrane.</text>
</comment>
<dbReference type="InterPro" id="IPR036525">
    <property type="entry name" value="Tubulin/FtsZ_GTPase_sf"/>
</dbReference>
<keyword evidence="3 8" id="KW-0132">Cell division</keyword>
<dbReference type="AlphaFoldDB" id="A0A143BNP9"/>
<dbReference type="InterPro" id="IPR037103">
    <property type="entry name" value="Tubulin/FtsZ-like_C"/>
</dbReference>
<name>A0A143BNP9_9BACT</name>
<dbReference type="GO" id="GO:0005525">
    <property type="term" value="F:GTP binding"/>
    <property type="evidence" value="ECO:0007669"/>
    <property type="project" value="UniProtKB-UniRule"/>
</dbReference>
<feature type="domain" description="Tubulin/FtsZ 2-layer sandwich" evidence="12">
    <location>
        <begin position="208"/>
        <end position="326"/>
    </location>
</feature>
<dbReference type="eggNOG" id="COG0206">
    <property type="taxonomic scope" value="Bacteria"/>
</dbReference>
<accession>A0A143BNP9</accession>
<reference evidence="13 14" key="2">
    <citation type="journal article" date="2016" name="Environ. Microbiol. Rep.">
        <title>Metagenomic evidence for the presence of phototrophic Gemmatimonadetes bacteria in diverse environments.</title>
        <authorList>
            <person name="Zeng Y."/>
            <person name="Baumbach J."/>
            <person name="Barbosa E.G."/>
            <person name="Azevedo V."/>
            <person name="Zhang C."/>
            <person name="Koblizek M."/>
        </authorList>
    </citation>
    <scope>NUCLEOTIDE SEQUENCE [LARGE SCALE GENOMIC DNA]</scope>
    <source>
        <strain evidence="13 14">AP64</strain>
    </source>
</reference>
<dbReference type="STRING" id="1379270.GEMMAAP_07800"/>
<keyword evidence="7 8" id="KW-0131">Cell cycle</keyword>
<evidence type="ECO:0000259" key="12">
    <source>
        <dbReference type="SMART" id="SM00865"/>
    </source>
</evidence>
<dbReference type="EMBL" id="CP011454">
    <property type="protein sequence ID" value="AMW06666.1"/>
    <property type="molecule type" value="Genomic_DNA"/>
</dbReference>
<dbReference type="PANTHER" id="PTHR30314:SF3">
    <property type="entry name" value="MITOCHONDRIAL DIVISION PROTEIN FSZA"/>
    <property type="match status" value="1"/>
</dbReference>
<feature type="binding site" evidence="8">
    <location>
        <position position="188"/>
    </location>
    <ligand>
        <name>GTP</name>
        <dbReference type="ChEBI" id="CHEBI:37565"/>
    </ligand>
</feature>
<evidence type="ECO:0000256" key="3">
    <source>
        <dbReference type="ARBA" id="ARBA00022618"/>
    </source>
</evidence>
<feature type="binding site" evidence="8">
    <location>
        <begin position="22"/>
        <end position="26"/>
    </location>
    <ligand>
        <name>GTP</name>
        <dbReference type="ChEBI" id="CHEBI:37565"/>
    </ligand>
</feature>
<keyword evidence="6 8" id="KW-0717">Septation</keyword>
<evidence type="ECO:0000256" key="8">
    <source>
        <dbReference type="HAMAP-Rule" id="MF_00909"/>
    </source>
</evidence>
<comment type="subunit">
    <text evidence="8">Homodimer. Polymerizes to form a dynamic ring structure in a strictly GTP-dependent manner. Interacts directly with several other division proteins.</text>
</comment>
<evidence type="ECO:0000256" key="9">
    <source>
        <dbReference type="NCBIfam" id="TIGR00065"/>
    </source>
</evidence>
<dbReference type="PROSITE" id="PS01134">
    <property type="entry name" value="FTSZ_1"/>
    <property type="match status" value="1"/>
</dbReference>
<keyword evidence="14" id="KW-1185">Reference proteome</keyword>
<dbReference type="FunFam" id="3.40.50.1440:FF:000023">
    <property type="entry name" value="Cell division protein FtsZ"/>
    <property type="match status" value="1"/>
</dbReference>
<dbReference type="InterPro" id="IPR045061">
    <property type="entry name" value="FtsZ/CetZ"/>
</dbReference>
<feature type="compositionally biased region" description="Low complexity" evidence="10">
    <location>
        <begin position="336"/>
        <end position="350"/>
    </location>
</feature>
<dbReference type="GO" id="GO:0032153">
    <property type="term" value="C:cell division site"/>
    <property type="evidence" value="ECO:0007669"/>
    <property type="project" value="UniProtKB-UniRule"/>
</dbReference>
<dbReference type="Pfam" id="PF12327">
    <property type="entry name" value="FtsZ_C"/>
    <property type="match status" value="1"/>
</dbReference>
<comment type="similarity">
    <text evidence="1 8">Belongs to the FtsZ family.</text>
</comment>
<dbReference type="CDD" id="cd02201">
    <property type="entry name" value="FtsZ_type1"/>
    <property type="match status" value="1"/>
</dbReference>
<dbReference type="Proteomes" id="UP000076404">
    <property type="component" value="Chromosome"/>
</dbReference>
<dbReference type="InterPro" id="IPR024757">
    <property type="entry name" value="FtsZ_C"/>
</dbReference>
<dbReference type="PANTHER" id="PTHR30314">
    <property type="entry name" value="CELL DIVISION PROTEIN FTSZ-RELATED"/>
    <property type="match status" value="1"/>
</dbReference>
<dbReference type="InterPro" id="IPR020805">
    <property type="entry name" value="Cell_div_FtsZ_CS"/>
</dbReference>
<keyword evidence="4 8" id="KW-0547">Nucleotide-binding</keyword>
<evidence type="ECO:0000256" key="4">
    <source>
        <dbReference type="ARBA" id="ARBA00022741"/>
    </source>
</evidence>
<dbReference type="HAMAP" id="MF_00909">
    <property type="entry name" value="FtsZ"/>
    <property type="match status" value="1"/>
</dbReference>
<feature type="region of interest" description="Disordered" evidence="10">
    <location>
        <begin position="332"/>
        <end position="419"/>
    </location>
</feature>
<evidence type="ECO:0000256" key="6">
    <source>
        <dbReference type="ARBA" id="ARBA00023210"/>
    </source>
</evidence>
<dbReference type="GO" id="GO:0043093">
    <property type="term" value="P:FtsZ-dependent cytokinesis"/>
    <property type="evidence" value="ECO:0007669"/>
    <property type="project" value="UniProtKB-UniRule"/>
</dbReference>
<dbReference type="OrthoDB" id="9813375at2"/>
<proteinExistence type="inferred from homology"/>
<evidence type="ECO:0000313" key="14">
    <source>
        <dbReference type="Proteomes" id="UP000076404"/>
    </source>
</evidence>
<dbReference type="GO" id="GO:0003924">
    <property type="term" value="F:GTPase activity"/>
    <property type="evidence" value="ECO:0007669"/>
    <property type="project" value="UniProtKB-UniRule"/>
</dbReference>
<feature type="binding site" evidence="8">
    <location>
        <begin position="109"/>
        <end position="111"/>
    </location>
    <ligand>
        <name>GTP</name>
        <dbReference type="ChEBI" id="CHEBI:37565"/>
    </ligand>
</feature>
<feature type="domain" description="Tubulin/FtsZ GTPase" evidence="11">
    <location>
        <begin position="14"/>
        <end position="206"/>
    </location>
</feature>
<dbReference type="PRINTS" id="PR00423">
    <property type="entry name" value="CELLDVISFTSZ"/>
</dbReference>
<dbReference type="InterPro" id="IPR003008">
    <property type="entry name" value="Tubulin_FtsZ_GTPase"/>
</dbReference>
<dbReference type="Gene3D" id="3.40.50.1440">
    <property type="entry name" value="Tubulin/FtsZ, GTPase domain"/>
    <property type="match status" value="1"/>
</dbReference>
<evidence type="ECO:0000259" key="11">
    <source>
        <dbReference type="SMART" id="SM00864"/>
    </source>
</evidence>
<reference evidence="13 14" key="1">
    <citation type="journal article" date="2014" name="Proc. Natl. Acad. Sci. U.S.A.">
        <title>Functional type 2 photosynthetic reaction centers found in the rare bacterial phylum Gemmatimonadetes.</title>
        <authorList>
            <person name="Zeng Y."/>
            <person name="Feng F."/>
            <person name="Medova H."/>
            <person name="Dean J."/>
            <person name="Koblizek M."/>
        </authorList>
    </citation>
    <scope>NUCLEOTIDE SEQUENCE [LARGE SCALE GENOMIC DNA]</scope>
    <source>
        <strain evidence="13 14">AP64</strain>
    </source>
</reference>
<dbReference type="Gene3D" id="3.30.1330.20">
    <property type="entry name" value="Tubulin/FtsZ, C-terminal domain"/>
    <property type="match status" value="1"/>
</dbReference>
<protein>
    <recommendedName>
        <fullName evidence="8 9">Cell division protein FtsZ</fullName>
    </recommendedName>
</protein>
<dbReference type="NCBIfam" id="TIGR00065">
    <property type="entry name" value="ftsZ"/>
    <property type="match status" value="1"/>
</dbReference>
<organism evidence="13 14">
    <name type="scientific">Gemmatimonas phototrophica</name>
    <dbReference type="NCBI Taxonomy" id="1379270"/>
    <lineage>
        <taxon>Bacteria</taxon>
        <taxon>Pseudomonadati</taxon>
        <taxon>Gemmatimonadota</taxon>
        <taxon>Gemmatimonadia</taxon>
        <taxon>Gemmatimonadales</taxon>
        <taxon>Gemmatimonadaceae</taxon>
        <taxon>Gemmatimonas</taxon>
    </lineage>
</organism>
<dbReference type="KEGG" id="gph:GEMMAAP_07800"/>
<feature type="binding site" evidence="8">
    <location>
        <position position="140"/>
    </location>
    <ligand>
        <name>GTP</name>
        <dbReference type="ChEBI" id="CHEBI:37565"/>
    </ligand>
</feature>
<keyword evidence="2 8" id="KW-0963">Cytoplasm</keyword>
<evidence type="ECO:0000313" key="13">
    <source>
        <dbReference type="EMBL" id="AMW06666.1"/>
    </source>
</evidence>
<evidence type="ECO:0000256" key="10">
    <source>
        <dbReference type="SAM" id="MobiDB-lite"/>
    </source>
</evidence>
<dbReference type="GO" id="GO:0000917">
    <property type="term" value="P:division septum assembly"/>
    <property type="evidence" value="ECO:0007669"/>
    <property type="project" value="UniProtKB-KW"/>
</dbReference>
<dbReference type="InterPro" id="IPR008280">
    <property type="entry name" value="Tub_FtsZ_C"/>
</dbReference>
<dbReference type="GO" id="GO:0005737">
    <property type="term" value="C:cytoplasm"/>
    <property type="evidence" value="ECO:0007669"/>
    <property type="project" value="UniProtKB-SubCell"/>
</dbReference>
<gene>
    <name evidence="8" type="primary">ftsZ</name>
    <name evidence="13" type="ORF">GEMMAAP_07800</name>
</gene>
<dbReference type="Pfam" id="PF00091">
    <property type="entry name" value="Tubulin"/>
    <property type="match status" value="1"/>
</dbReference>
<dbReference type="InterPro" id="IPR018316">
    <property type="entry name" value="Tubulin/FtsZ_2-layer-sand-dom"/>
</dbReference>